<evidence type="ECO:0000313" key="3">
    <source>
        <dbReference type="Proteomes" id="UP000610456"/>
    </source>
</evidence>
<dbReference type="EMBL" id="BMXB01000016">
    <property type="protein sequence ID" value="GHA46839.1"/>
    <property type="molecule type" value="Genomic_DNA"/>
</dbReference>
<feature type="region of interest" description="Disordered" evidence="1">
    <location>
        <begin position="142"/>
        <end position="165"/>
    </location>
</feature>
<reference evidence="2" key="1">
    <citation type="journal article" date="2014" name="Int. J. Syst. Evol. Microbiol.">
        <title>Complete genome sequence of Corynebacterium casei LMG S-19264T (=DSM 44701T), isolated from a smear-ripened cheese.</title>
        <authorList>
            <consortium name="US DOE Joint Genome Institute (JGI-PGF)"/>
            <person name="Walter F."/>
            <person name="Albersmeier A."/>
            <person name="Kalinowski J."/>
            <person name="Ruckert C."/>
        </authorList>
    </citation>
    <scope>NUCLEOTIDE SEQUENCE</scope>
    <source>
        <strain evidence="2">KCTC 12719</strain>
    </source>
</reference>
<protein>
    <recommendedName>
        <fullName evidence="4">Lipoprotein</fullName>
    </recommendedName>
</protein>
<dbReference type="PROSITE" id="PS51257">
    <property type="entry name" value="PROKAR_LIPOPROTEIN"/>
    <property type="match status" value="1"/>
</dbReference>
<name>A0A918W1E9_9FLAO</name>
<proteinExistence type="predicted"/>
<accession>A0A918W1E9</accession>
<dbReference type="AlphaFoldDB" id="A0A918W1E9"/>
<gene>
    <name evidence="2" type="ORF">GCM10007103_29870</name>
</gene>
<evidence type="ECO:0008006" key="4">
    <source>
        <dbReference type="Google" id="ProtNLM"/>
    </source>
</evidence>
<evidence type="ECO:0000256" key="1">
    <source>
        <dbReference type="SAM" id="MobiDB-lite"/>
    </source>
</evidence>
<dbReference type="RefSeq" id="WP_189605595.1">
    <property type="nucleotide sequence ID" value="NZ_BMXB01000016.1"/>
</dbReference>
<reference evidence="2" key="2">
    <citation type="submission" date="2020-09" db="EMBL/GenBank/DDBJ databases">
        <authorList>
            <person name="Sun Q."/>
            <person name="Kim S."/>
        </authorList>
    </citation>
    <scope>NUCLEOTIDE SEQUENCE</scope>
    <source>
        <strain evidence="2">KCTC 12719</strain>
    </source>
</reference>
<evidence type="ECO:0000313" key="2">
    <source>
        <dbReference type="EMBL" id="GHA46839.1"/>
    </source>
</evidence>
<feature type="compositionally biased region" description="Acidic residues" evidence="1">
    <location>
        <begin position="146"/>
        <end position="165"/>
    </location>
</feature>
<organism evidence="2 3">
    <name type="scientific">Salinimicrobium marinum</name>
    <dbReference type="NCBI Taxonomy" id="680283"/>
    <lineage>
        <taxon>Bacteria</taxon>
        <taxon>Pseudomonadati</taxon>
        <taxon>Bacteroidota</taxon>
        <taxon>Flavobacteriia</taxon>
        <taxon>Flavobacteriales</taxon>
        <taxon>Flavobacteriaceae</taxon>
        <taxon>Salinimicrobium</taxon>
    </lineage>
</organism>
<comment type="caution">
    <text evidence="2">The sequence shown here is derived from an EMBL/GenBank/DDBJ whole genome shotgun (WGS) entry which is preliminary data.</text>
</comment>
<sequence>MKKLAFLMLGLVFLFTSCDVDDDGPQSITYFAKVTEVDLPEYFEKGETYDIDVTYLLPTACHQNAGIYVQRGGETAEKYREIYIVGVANADADLVECNLEDDDLEKMDDFDFLIDRDEPYTFFLWQGLDDDDKDIYTEIVVPVGAPDDDGGDDNTDDETDEETEE</sequence>
<keyword evidence="3" id="KW-1185">Reference proteome</keyword>
<dbReference type="Proteomes" id="UP000610456">
    <property type="component" value="Unassembled WGS sequence"/>
</dbReference>